<accession>A0A845BB15</accession>
<name>A0A845BB15_9PROT</name>
<keyword evidence="4" id="KW-1185">Reference proteome</keyword>
<reference evidence="3 4" key="1">
    <citation type="submission" date="2019-03" db="EMBL/GenBank/DDBJ databases">
        <title>Roseomonas sp. a novel Roseomonas species isolated from Sea whip Gorgonian.</title>
        <authorList>
            <person name="Li F."/>
            <person name="Pan X."/>
            <person name="Huang S."/>
            <person name="Li Z."/>
            <person name="Meng B."/>
        </authorList>
    </citation>
    <scope>NUCLEOTIDE SEQUENCE [LARGE SCALE GENOMIC DNA]</scope>
    <source>
        <strain evidence="3 4">M0104</strain>
    </source>
</reference>
<organism evidence="3 4">
    <name type="scientific">Teichococcus coralli</name>
    <dbReference type="NCBI Taxonomy" id="2545983"/>
    <lineage>
        <taxon>Bacteria</taxon>
        <taxon>Pseudomonadati</taxon>
        <taxon>Pseudomonadota</taxon>
        <taxon>Alphaproteobacteria</taxon>
        <taxon>Acetobacterales</taxon>
        <taxon>Roseomonadaceae</taxon>
        <taxon>Roseomonas</taxon>
    </lineage>
</organism>
<proteinExistence type="predicted"/>
<feature type="domain" description="DUF4347" evidence="2">
    <location>
        <begin position="74"/>
        <end position="192"/>
    </location>
</feature>
<evidence type="ECO:0000313" key="4">
    <source>
        <dbReference type="Proteomes" id="UP000460715"/>
    </source>
</evidence>
<dbReference type="AlphaFoldDB" id="A0A845BB15"/>
<dbReference type="Proteomes" id="UP000460715">
    <property type="component" value="Unassembled WGS sequence"/>
</dbReference>
<dbReference type="InterPro" id="IPR025592">
    <property type="entry name" value="DUF4347"/>
</dbReference>
<gene>
    <name evidence="3" type="ORF">E0493_08240</name>
</gene>
<feature type="region of interest" description="Disordered" evidence="1">
    <location>
        <begin position="1"/>
        <end position="20"/>
    </location>
</feature>
<comment type="caution">
    <text evidence="3">The sequence shown here is derived from an EMBL/GenBank/DDBJ whole genome shotgun (WGS) entry which is preliminary data.</text>
</comment>
<protein>
    <submittedName>
        <fullName evidence="3">DUF4347 domain-containing protein</fullName>
    </submittedName>
</protein>
<evidence type="ECO:0000259" key="2">
    <source>
        <dbReference type="Pfam" id="PF14252"/>
    </source>
</evidence>
<evidence type="ECO:0000256" key="1">
    <source>
        <dbReference type="SAM" id="MobiDB-lite"/>
    </source>
</evidence>
<evidence type="ECO:0000313" key="3">
    <source>
        <dbReference type="EMBL" id="MXP63340.1"/>
    </source>
</evidence>
<dbReference type="EMBL" id="SNVJ01000005">
    <property type="protein sequence ID" value="MXP63340.1"/>
    <property type="molecule type" value="Genomic_DNA"/>
</dbReference>
<sequence>MHGRGGAWNRGDADSAASRQGCQGPPFAGCCQLLRAAGASTVSSAKPARMGPFQKEQPPMTEFAEVSARPVQLLVLDPRQPGWPAALAAAGADTAVLLLDAGHDGLQQIAEVAKEYAPLKTIHLPEHGTPGQALLGRTVLDAAHLAETSWLLARIGEALAPEGVLRLGGEPGRGVLGRRLADLVAEAAGRAVLTVRQAPLRALTAVTPWSHSGTPGFPAMASV</sequence>
<dbReference type="Pfam" id="PF14252">
    <property type="entry name" value="DUF4347"/>
    <property type="match status" value="1"/>
</dbReference>